<evidence type="ECO:0000256" key="2">
    <source>
        <dbReference type="ARBA" id="ARBA00006275"/>
    </source>
</evidence>
<accession>A0ABR7D4S0</accession>
<proteinExistence type="inferred from homology"/>
<dbReference type="RefSeq" id="WP_186977261.1">
    <property type="nucleotide sequence ID" value="NZ_JACOOH010000007.1"/>
</dbReference>
<protein>
    <submittedName>
        <fullName evidence="9">RagB/SusD family nutrient uptake outer membrane protein</fullName>
    </submittedName>
</protein>
<dbReference type="EMBL" id="JACOOH010000007">
    <property type="protein sequence ID" value="MBC5622510.1"/>
    <property type="molecule type" value="Genomic_DNA"/>
</dbReference>
<dbReference type="Gene3D" id="2.20.20.130">
    <property type="match status" value="1"/>
</dbReference>
<dbReference type="SUPFAM" id="SSF48452">
    <property type="entry name" value="TPR-like"/>
    <property type="match status" value="1"/>
</dbReference>
<feature type="region of interest" description="Disordered" evidence="6">
    <location>
        <begin position="494"/>
        <end position="513"/>
    </location>
</feature>
<dbReference type="Pfam" id="PF07980">
    <property type="entry name" value="SusD_RagB"/>
    <property type="match status" value="1"/>
</dbReference>
<dbReference type="Gene3D" id="1.25.40.390">
    <property type="match status" value="1"/>
</dbReference>
<dbReference type="Proteomes" id="UP000646484">
    <property type="component" value="Unassembled WGS sequence"/>
</dbReference>
<dbReference type="InterPro" id="IPR011990">
    <property type="entry name" value="TPR-like_helical_dom_sf"/>
</dbReference>
<keyword evidence="5" id="KW-0998">Cell outer membrane</keyword>
<dbReference type="InterPro" id="IPR033985">
    <property type="entry name" value="SusD-like_N"/>
</dbReference>
<dbReference type="Pfam" id="PF14322">
    <property type="entry name" value="SusD-like_3"/>
    <property type="match status" value="1"/>
</dbReference>
<dbReference type="Gene3D" id="1.25.40.900">
    <property type="match status" value="1"/>
</dbReference>
<keyword evidence="3" id="KW-0732">Signal</keyword>
<evidence type="ECO:0000313" key="9">
    <source>
        <dbReference type="EMBL" id="MBC5622510.1"/>
    </source>
</evidence>
<evidence type="ECO:0000259" key="8">
    <source>
        <dbReference type="Pfam" id="PF14322"/>
    </source>
</evidence>
<evidence type="ECO:0000256" key="6">
    <source>
        <dbReference type="SAM" id="MobiDB-lite"/>
    </source>
</evidence>
<evidence type="ECO:0000256" key="1">
    <source>
        <dbReference type="ARBA" id="ARBA00004442"/>
    </source>
</evidence>
<dbReference type="PROSITE" id="PS51257">
    <property type="entry name" value="PROKAR_LIPOPROTEIN"/>
    <property type="match status" value="1"/>
</dbReference>
<evidence type="ECO:0000259" key="7">
    <source>
        <dbReference type="Pfam" id="PF07980"/>
    </source>
</evidence>
<evidence type="ECO:0000313" key="10">
    <source>
        <dbReference type="Proteomes" id="UP000646484"/>
    </source>
</evidence>
<evidence type="ECO:0000256" key="3">
    <source>
        <dbReference type="ARBA" id="ARBA00022729"/>
    </source>
</evidence>
<feature type="domain" description="RagB/SusD" evidence="7">
    <location>
        <begin position="347"/>
        <end position="476"/>
    </location>
</feature>
<comment type="caution">
    <text evidence="9">The sequence shown here is derived from an EMBL/GenBank/DDBJ whole genome shotgun (WGS) entry which is preliminary data.</text>
</comment>
<evidence type="ECO:0000256" key="5">
    <source>
        <dbReference type="ARBA" id="ARBA00023237"/>
    </source>
</evidence>
<dbReference type="InterPro" id="IPR012944">
    <property type="entry name" value="SusD_RagB_dom"/>
</dbReference>
<comment type="similarity">
    <text evidence="2">Belongs to the SusD family.</text>
</comment>
<comment type="subcellular location">
    <subcellularLocation>
        <location evidence="1">Cell outer membrane</location>
    </subcellularLocation>
</comment>
<feature type="domain" description="SusD-like N-terminal" evidence="8">
    <location>
        <begin position="20"/>
        <end position="206"/>
    </location>
</feature>
<keyword evidence="10" id="KW-1185">Reference proteome</keyword>
<name>A0ABR7D4S0_9BACT</name>
<keyword evidence="4" id="KW-0472">Membrane</keyword>
<reference evidence="9 10" key="1">
    <citation type="submission" date="2020-08" db="EMBL/GenBank/DDBJ databases">
        <title>Genome public.</title>
        <authorList>
            <person name="Liu C."/>
            <person name="Sun Q."/>
        </authorList>
    </citation>
    <scope>NUCLEOTIDE SEQUENCE [LARGE SCALE GENOMIC DNA]</scope>
    <source>
        <strain evidence="9 10">NSJ-56</strain>
    </source>
</reference>
<organism evidence="9 10">
    <name type="scientific">Butyricimonas hominis</name>
    <dbReference type="NCBI Taxonomy" id="2763032"/>
    <lineage>
        <taxon>Bacteria</taxon>
        <taxon>Pseudomonadati</taxon>
        <taxon>Bacteroidota</taxon>
        <taxon>Bacteroidia</taxon>
        <taxon>Bacteroidales</taxon>
        <taxon>Odoribacteraceae</taxon>
        <taxon>Butyricimonas</taxon>
    </lineage>
</organism>
<evidence type="ECO:0000256" key="4">
    <source>
        <dbReference type="ARBA" id="ARBA00023136"/>
    </source>
</evidence>
<gene>
    <name evidence="9" type="ORF">H8S64_15540</name>
</gene>
<sequence>MKKYMFLFIIVFGISSCNSFLDVKPKSEILGDKLFETPEGFEDALYGVYTGLTQDALYGKILSWYLPDLLAGYYIKENAGQQWELLLFSFNYTGISDRGMFDNIWTKMYENINYVNSIIQNVDEHKGFKYYKFYKGEALALRAFMHFDLCNCFAPAYREDTRNSPAIPFYETYEPLVYPFRTVETIYRKVIDDLKMAEALLEDEPNYLARDRKGIPGINAFMTERQYHMNLYAVQGLLARVYQMRNDLDSAMLYAEKVIRSEKFDFADKTNMAYEYASCISKDETLWGIYPLAEYVVQLQENFDYPDDDVNVSLLPLNGFWLYPDYYPEGMGAVDYGFQMLYKVPTSDGRQDYRYNGWFRQRKGVTGKHRRFYKIYNDTGKTSKQRGISMMRISEMYLIMAEGLLKKGQITEARKYFDTYTSARGFVFKEGEATFDMDLINKEYRKEFFGEGREWFNRKRQNLPIYSAYMSLGQPFPASDEKYTWPIPEDEFEYRDGGKEGVYPSETDEQQNN</sequence>